<reference evidence="16" key="1">
    <citation type="submission" date="2017-07" db="EMBL/GenBank/DDBJ databases">
        <authorList>
            <person name="Varghese N."/>
            <person name="Submissions S."/>
        </authorList>
    </citation>
    <scope>NUCLEOTIDE SEQUENCE [LARGE SCALE GENOMIC DNA]</scope>
    <source>
        <strain evidence="16">NLAE-zl-C134</strain>
    </source>
</reference>
<dbReference type="NCBIfam" id="NF010738">
    <property type="entry name" value="PRK14140.1"/>
    <property type="match status" value="1"/>
</dbReference>
<dbReference type="SUPFAM" id="SSF58014">
    <property type="entry name" value="Coiled-coil domain of nucleotide exchange factor GrpE"/>
    <property type="match status" value="1"/>
</dbReference>
<evidence type="ECO:0000256" key="6">
    <source>
        <dbReference type="ARBA" id="ARBA00023186"/>
    </source>
</evidence>
<evidence type="ECO:0000313" key="16">
    <source>
        <dbReference type="Proteomes" id="UP000254051"/>
    </source>
</evidence>
<sequence>MSKEDMIKEAVEEAKMKAVKEAEENAAGEETDLPESDILTEESPDTEREESFCEDAPEEDAEGDDQQEPGDEKEKSGKEKKKFGRKVKKDKKDEKIEELTDRLTRQIAEFDNFRKRTDKEKSQMYEIGARDIIEKILPVIDNFERGIAAVPEDEKTNPFAEGLEKIYKQLMTTFEEIGVKPIEAVGAEFNPDFHNAVMHVEDETLGENTVAEEFQKGYTYRDSVVRHSMVKVAN</sequence>
<dbReference type="PROSITE" id="PS01071">
    <property type="entry name" value="GRPE"/>
    <property type="match status" value="1"/>
</dbReference>
<evidence type="ECO:0000256" key="14">
    <source>
        <dbReference type="SAM" id="MobiDB-lite"/>
    </source>
</evidence>
<evidence type="ECO:0000256" key="10">
    <source>
        <dbReference type="HAMAP-Rule" id="MF_01151"/>
    </source>
</evidence>
<organism evidence="15 16">
    <name type="scientific">Faecalicatena contorta</name>
    <dbReference type="NCBI Taxonomy" id="39482"/>
    <lineage>
        <taxon>Bacteria</taxon>
        <taxon>Bacillati</taxon>
        <taxon>Bacillota</taxon>
        <taxon>Clostridia</taxon>
        <taxon>Lachnospirales</taxon>
        <taxon>Lachnospiraceae</taxon>
        <taxon>Faecalicatena</taxon>
    </lineage>
</organism>
<dbReference type="CDD" id="cd00446">
    <property type="entry name" value="GrpE"/>
    <property type="match status" value="1"/>
</dbReference>
<dbReference type="Gene3D" id="2.30.22.10">
    <property type="entry name" value="Head domain of nucleotide exchange factor GrpE"/>
    <property type="match status" value="1"/>
</dbReference>
<evidence type="ECO:0000256" key="2">
    <source>
        <dbReference type="ARBA" id="ARBA00009054"/>
    </source>
</evidence>
<dbReference type="OrthoDB" id="9812586at2"/>
<evidence type="ECO:0000256" key="12">
    <source>
        <dbReference type="RuleBase" id="RU004478"/>
    </source>
</evidence>
<gene>
    <name evidence="10" type="primary">grpE</name>
    <name evidence="15" type="ORF">SAMN05216529_103250</name>
</gene>
<dbReference type="AlphaFoldDB" id="A0A316A097"/>
<evidence type="ECO:0000256" key="5">
    <source>
        <dbReference type="ARBA" id="ARBA00023016"/>
    </source>
</evidence>
<evidence type="ECO:0000256" key="8">
    <source>
        <dbReference type="ARBA" id="ARBA00072274"/>
    </source>
</evidence>
<name>A0A316A097_9FIRM</name>
<dbReference type="PANTHER" id="PTHR21237">
    <property type="entry name" value="GRPE PROTEIN"/>
    <property type="match status" value="1"/>
</dbReference>
<keyword evidence="13" id="KW-0175">Coiled coil</keyword>
<dbReference type="FunFam" id="2.30.22.10:FF:000001">
    <property type="entry name" value="Protein GrpE"/>
    <property type="match status" value="1"/>
</dbReference>
<feature type="compositionally biased region" description="Acidic residues" evidence="14">
    <location>
        <begin position="52"/>
        <end position="69"/>
    </location>
</feature>
<feature type="coiled-coil region" evidence="13">
    <location>
        <begin position="89"/>
        <end position="116"/>
    </location>
</feature>
<evidence type="ECO:0000256" key="4">
    <source>
        <dbReference type="ARBA" id="ARBA00022490"/>
    </source>
</evidence>
<evidence type="ECO:0000256" key="3">
    <source>
        <dbReference type="ARBA" id="ARBA00011738"/>
    </source>
</evidence>
<dbReference type="Gene3D" id="3.90.20.20">
    <property type="match status" value="1"/>
</dbReference>
<dbReference type="PRINTS" id="PR00773">
    <property type="entry name" value="GRPEPROTEIN"/>
</dbReference>
<dbReference type="InterPro" id="IPR013805">
    <property type="entry name" value="GrpE_CC"/>
</dbReference>
<proteinExistence type="inferred from homology"/>
<keyword evidence="6 10" id="KW-0143">Chaperone</keyword>
<comment type="similarity">
    <text evidence="2 10 12">Belongs to the GrpE family.</text>
</comment>
<evidence type="ECO:0000313" key="15">
    <source>
        <dbReference type="EMBL" id="SUQ13520.1"/>
    </source>
</evidence>
<dbReference type="Proteomes" id="UP000254051">
    <property type="component" value="Unassembled WGS sequence"/>
</dbReference>
<feature type="region of interest" description="Disordered" evidence="14">
    <location>
        <begin position="1"/>
        <end position="87"/>
    </location>
</feature>
<keyword evidence="4 10" id="KW-0963">Cytoplasm</keyword>
<evidence type="ECO:0000256" key="13">
    <source>
        <dbReference type="SAM" id="Coils"/>
    </source>
</evidence>
<dbReference type="GO" id="GO:0005737">
    <property type="term" value="C:cytoplasm"/>
    <property type="evidence" value="ECO:0007669"/>
    <property type="project" value="UniProtKB-SubCell"/>
</dbReference>
<dbReference type="PANTHER" id="PTHR21237:SF23">
    <property type="entry name" value="GRPE PROTEIN HOMOLOG, MITOCHONDRIAL"/>
    <property type="match status" value="1"/>
</dbReference>
<dbReference type="GO" id="GO:0051087">
    <property type="term" value="F:protein-folding chaperone binding"/>
    <property type="evidence" value="ECO:0007669"/>
    <property type="project" value="InterPro"/>
</dbReference>
<feature type="compositionally biased region" description="Acidic residues" evidence="14">
    <location>
        <begin position="24"/>
        <end position="44"/>
    </location>
</feature>
<dbReference type="GO" id="GO:0042803">
    <property type="term" value="F:protein homodimerization activity"/>
    <property type="evidence" value="ECO:0007669"/>
    <property type="project" value="InterPro"/>
</dbReference>
<comment type="subcellular location">
    <subcellularLocation>
        <location evidence="1 10">Cytoplasm</location>
    </subcellularLocation>
</comment>
<dbReference type="EMBL" id="UHJJ01000003">
    <property type="protein sequence ID" value="SUQ13520.1"/>
    <property type="molecule type" value="Genomic_DNA"/>
</dbReference>
<dbReference type="InterPro" id="IPR009012">
    <property type="entry name" value="GrpE_head"/>
</dbReference>
<feature type="compositionally biased region" description="Basic and acidic residues" evidence="14">
    <location>
        <begin position="1"/>
        <end position="23"/>
    </location>
</feature>
<dbReference type="SUPFAM" id="SSF51064">
    <property type="entry name" value="Head domain of nucleotide exchange factor GrpE"/>
    <property type="match status" value="1"/>
</dbReference>
<keyword evidence="5 10" id="KW-0346">Stress response</keyword>
<dbReference type="InterPro" id="IPR000740">
    <property type="entry name" value="GrpE"/>
</dbReference>
<dbReference type="RefSeq" id="WP_109709785.1">
    <property type="nucleotide sequence ID" value="NZ_QGDS01000003.1"/>
</dbReference>
<dbReference type="HAMAP" id="MF_01151">
    <property type="entry name" value="GrpE"/>
    <property type="match status" value="1"/>
</dbReference>
<dbReference type="GO" id="GO:0006457">
    <property type="term" value="P:protein folding"/>
    <property type="evidence" value="ECO:0007669"/>
    <property type="project" value="InterPro"/>
</dbReference>
<keyword evidence="16" id="KW-1185">Reference proteome</keyword>
<accession>A0A316A097</accession>
<protein>
    <recommendedName>
        <fullName evidence="8 10">Protein GrpE</fullName>
    </recommendedName>
    <alternativeName>
        <fullName evidence="9 10">HSP-70 cofactor</fullName>
    </alternativeName>
</protein>
<dbReference type="GO" id="GO:0000774">
    <property type="term" value="F:adenyl-nucleotide exchange factor activity"/>
    <property type="evidence" value="ECO:0007669"/>
    <property type="project" value="InterPro"/>
</dbReference>
<evidence type="ECO:0000256" key="7">
    <source>
        <dbReference type="ARBA" id="ARBA00053401"/>
    </source>
</evidence>
<evidence type="ECO:0000256" key="9">
    <source>
        <dbReference type="ARBA" id="ARBA00076414"/>
    </source>
</evidence>
<dbReference type="GO" id="GO:0051082">
    <property type="term" value="F:unfolded protein binding"/>
    <property type="evidence" value="ECO:0007669"/>
    <property type="project" value="TreeGrafter"/>
</dbReference>
<feature type="compositionally biased region" description="Basic residues" evidence="14">
    <location>
        <begin position="78"/>
        <end position="87"/>
    </location>
</feature>
<comment type="function">
    <text evidence="7 10 11">Participates actively in the response to hyperosmotic and heat shock by preventing the aggregation of stress-denatured proteins, in association with DnaK and GrpE. It is the nucleotide exchange factor for DnaK and may function as a thermosensor. Unfolded proteins bind initially to DnaJ; upon interaction with the DnaJ-bound protein, DnaK hydrolyzes its bound ATP, resulting in the formation of a stable complex. GrpE releases ADP from DnaK; ATP binding to DnaK triggers the release of the substrate protein, thus completing the reaction cycle. Several rounds of ATP-dependent interactions between DnaJ, DnaK and GrpE are required for fully efficient folding.</text>
</comment>
<evidence type="ECO:0000256" key="11">
    <source>
        <dbReference type="RuleBase" id="RU000639"/>
    </source>
</evidence>
<comment type="subunit">
    <text evidence="3 10">Homodimer.</text>
</comment>
<dbReference type="Pfam" id="PF01025">
    <property type="entry name" value="GrpE"/>
    <property type="match status" value="1"/>
</dbReference>
<evidence type="ECO:0000256" key="1">
    <source>
        <dbReference type="ARBA" id="ARBA00004496"/>
    </source>
</evidence>